<dbReference type="InterPro" id="IPR045027">
    <property type="entry name" value="Homer"/>
</dbReference>
<evidence type="ECO:0000259" key="2">
    <source>
        <dbReference type="PROSITE" id="PS50229"/>
    </source>
</evidence>
<dbReference type="SUPFAM" id="SSF50729">
    <property type="entry name" value="PH domain-like"/>
    <property type="match status" value="1"/>
</dbReference>
<dbReference type="Pfam" id="PF00568">
    <property type="entry name" value="WH1"/>
    <property type="match status" value="1"/>
</dbReference>
<dbReference type="OrthoDB" id="9983798at2759"/>
<evidence type="ECO:0000313" key="3">
    <source>
        <dbReference type="EMBL" id="OXA59162.1"/>
    </source>
</evidence>
<protein>
    <submittedName>
        <fullName evidence="3">Homer protein 1</fullName>
    </submittedName>
</protein>
<dbReference type="Gene3D" id="2.30.29.30">
    <property type="entry name" value="Pleckstrin-homology domain (PH domain)/Phosphotyrosine-binding domain (PTB)"/>
    <property type="match status" value="1"/>
</dbReference>
<reference evidence="3 4" key="1">
    <citation type="submission" date="2015-12" db="EMBL/GenBank/DDBJ databases">
        <title>The genome of Folsomia candida.</title>
        <authorList>
            <person name="Faddeeva A."/>
            <person name="Derks M.F."/>
            <person name="Anvar Y."/>
            <person name="Smit S."/>
            <person name="Van Straalen N."/>
            <person name="Roelofs D."/>
        </authorList>
    </citation>
    <scope>NUCLEOTIDE SEQUENCE [LARGE SCALE GENOMIC DNA]</scope>
    <source>
        <strain evidence="3 4">VU population</strain>
        <tissue evidence="3">Whole body</tissue>
    </source>
</reference>
<sequence length="375" mass="41361">MQASTTVRTVKVNSAPHAVINSTVTQGMNFTKTSQKFGQWSDVRANTVYGLGFPSENELNLFFEQFQEIKEACLRSGGKQHQSSVLSNITNATIPPPSLTASPLLQRNQILQGLQTQSALLSAASQLQNGHQNHGPDGCDADGSHMSDANANSLLKMGSPLLSKCPGIGGGNCMDSPKHGTLRQGDKSPEAQLKYENERLRLALAQSSANAKKWEVELSTLKSNNTRLTAALQESTANVEEWKRQLQAYKEENQRLKQATLEAEAARGDSSAAAEIRKEIGSMREKVDFYVQTLKGKEEEIKMLKDSSKEFNNNDSVKENDILRATLQQVQEQLETVTGTQESQRKVLETLNSQLTQKIRDLTNIREELSTVLQT</sequence>
<organism evidence="3 4">
    <name type="scientific">Folsomia candida</name>
    <name type="common">Springtail</name>
    <dbReference type="NCBI Taxonomy" id="158441"/>
    <lineage>
        <taxon>Eukaryota</taxon>
        <taxon>Metazoa</taxon>
        <taxon>Ecdysozoa</taxon>
        <taxon>Arthropoda</taxon>
        <taxon>Hexapoda</taxon>
        <taxon>Collembola</taxon>
        <taxon>Entomobryomorpha</taxon>
        <taxon>Isotomoidea</taxon>
        <taxon>Isotomidae</taxon>
        <taxon>Proisotominae</taxon>
        <taxon>Folsomia</taxon>
    </lineage>
</organism>
<comment type="caution">
    <text evidence="3">The sequence shown here is derived from an EMBL/GenBank/DDBJ whole genome shotgun (WGS) entry which is preliminary data.</text>
</comment>
<accession>A0A226ENG2</accession>
<keyword evidence="4" id="KW-1185">Reference proteome</keyword>
<evidence type="ECO:0000256" key="1">
    <source>
        <dbReference type="SAM" id="Coils"/>
    </source>
</evidence>
<dbReference type="EMBL" id="LNIX01000002">
    <property type="protein sequence ID" value="OXA59162.1"/>
    <property type="molecule type" value="Genomic_DNA"/>
</dbReference>
<feature type="coiled-coil region" evidence="1">
    <location>
        <begin position="294"/>
        <end position="372"/>
    </location>
</feature>
<dbReference type="PANTHER" id="PTHR10918">
    <property type="entry name" value="HOMER"/>
    <property type="match status" value="1"/>
</dbReference>
<dbReference type="Proteomes" id="UP000198287">
    <property type="component" value="Unassembled WGS sequence"/>
</dbReference>
<dbReference type="GO" id="GO:0035256">
    <property type="term" value="F:G protein-coupled glutamate receptor binding"/>
    <property type="evidence" value="ECO:0007669"/>
    <property type="project" value="InterPro"/>
</dbReference>
<dbReference type="STRING" id="158441.A0A226ENG2"/>
<proteinExistence type="predicted"/>
<evidence type="ECO:0000313" key="4">
    <source>
        <dbReference type="Proteomes" id="UP000198287"/>
    </source>
</evidence>
<dbReference type="OMA" id="AQEQTTM"/>
<dbReference type="InterPro" id="IPR011993">
    <property type="entry name" value="PH-like_dom_sf"/>
</dbReference>
<name>A0A226ENG2_FOLCA</name>
<feature type="coiled-coil region" evidence="1">
    <location>
        <begin position="197"/>
        <end position="269"/>
    </location>
</feature>
<feature type="domain" description="WH1" evidence="2">
    <location>
        <begin position="1"/>
        <end position="73"/>
    </location>
</feature>
<dbReference type="AlphaFoldDB" id="A0A226ENG2"/>
<dbReference type="PROSITE" id="PS50229">
    <property type="entry name" value="WH1"/>
    <property type="match status" value="1"/>
</dbReference>
<dbReference type="InterPro" id="IPR000697">
    <property type="entry name" value="WH1/EVH1_dom"/>
</dbReference>
<keyword evidence="1" id="KW-0175">Coiled coil</keyword>
<gene>
    <name evidence="3" type="ORF">Fcan01_05612</name>
</gene>